<sequence length="104" mass="11964">MIPYGAMSIFVIIGFLIFFSLYVIFCRAKNNRKNYATWKNLRSAGVFAYSSIAAIVGMYVLYFLFEQNVRTGDIYQIVRIGFEFGGACACLFFYELHISHKLGR</sequence>
<gene>
    <name evidence="2" type="ORF">COT79_01435</name>
</gene>
<accession>A0A2M6RAJ3</accession>
<evidence type="ECO:0000313" key="3">
    <source>
        <dbReference type="Proteomes" id="UP000231162"/>
    </source>
</evidence>
<keyword evidence="1" id="KW-1133">Transmembrane helix</keyword>
<feature type="transmembrane region" description="Helical" evidence="1">
    <location>
        <begin position="6"/>
        <end position="25"/>
    </location>
</feature>
<comment type="caution">
    <text evidence="2">The sequence shown here is derived from an EMBL/GenBank/DDBJ whole genome shotgun (WGS) entry which is preliminary data.</text>
</comment>
<dbReference type="Proteomes" id="UP000231162">
    <property type="component" value="Unassembled WGS sequence"/>
</dbReference>
<protein>
    <submittedName>
        <fullName evidence="2">Uncharacterized protein</fullName>
    </submittedName>
</protein>
<evidence type="ECO:0000313" key="2">
    <source>
        <dbReference type="EMBL" id="PIS07040.1"/>
    </source>
</evidence>
<keyword evidence="1" id="KW-0472">Membrane</keyword>
<dbReference type="AlphaFoldDB" id="A0A2M6RAJ3"/>
<feature type="transmembrane region" description="Helical" evidence="1">
    <location>
        <begin position="77"/>
        <end position="94"/>
    </location>
</feature>
<reference evidence="3" key="1">
    <citation type="submission" date="2017-09" db="EMBL/GenBank/DDBJ databases">
        <title>Depth-based differentiation of microbial function through sediment-hosted aquifers and enrichment of novel symbionts in the deep terrestrial subsurface.</title>
        <authorList>
            <person name="Probst A.J."/>
            <person name="Ladd B."/>
            <person name="Jarett J.K."/>
            <person name="Geller-Mcgrath D.E."/>
            <person name="Sieber C.M.K."/>
            <person name="Emerson J.B."/>
            <person name="Anantharaman K."/>
            <person name="Thomas B.C."/>
            <person name="Malmstrom R."/>
            <person name="Stieglmeier M."/>
            <person name="Klingl A."/>
            <person name="Woyke T."/>
            <person name="Ryan C.M."/>
            <person name="Banfield J.F."/>
        </authorList>
    </citation>
    <scope>NUCLEOTIDE SEQUENCE [LARGE SCALE GENOMIC DNA]</scope>
</reference>
<evidence type="ECO:0000256" key="1">
    <source>
        <dbReference type="SAM" id="Phobius"/>
    </source>
</evidence>
<organism evidence="2 3">
    <name type="scientific">Candidatus Berkelbacteria bacterium CG10_big_fil_rev_8_21_14_0_10_43_14</name>
    <dbReference type="NCBI Taxonomy" id="1974515"/>
    <lineage>
        <taxon>Bacteria</taxon>
        <taxon>Candidatus Berkelbacteria</taxon>
    </lineage>
</organism>
<feature type="transmembrane region" description="Helical" evidence="1">
    <location>
        <begin position="46"/>
        <end position="65"/>
    </location>
</feature>
<keyword evidence="1" id="KW-0812">Transmembrane</keyword>
<name>A0A2M6RAJ3_9BACT</name>
<dbReference type="EMBL" id="PEZX01000022">
    <property type="protein sequence ID" value="PIS07040.1"/>
    <property type="molecule type" value="Genomic_DNA"/>
</dbReference>
<proteinExistence type="predicted"/>